<dbReference type="STRING" id="1797994.A2227_02350"/>
<feature type="transmembrane region" description="Helical" evidence="1">
    <location>
        <begin position="458"/>
        <end position="478"/>
    </location>
</feature>
<proteinExistence type="predicted"/>
<reference evidence="2 3" key="1">
    <citation type="journal article" date="2016" name="Nat. Commun.">
        <title>Thousands of microbial genomes shed light on interconnected biogeochemical processes in an aquifer system.</title>
        <authorList>
            <person name="Anantharaman K."/>
            <person name="Brown C.T."/>
            <person name="Hug L.A."/>
            <person name="Sharon I."/>
            <person name="Castelle C.J."/>
            <person name="Probst A.J."/>
            <person name="Thomas B.C."/>
            <person name="Singh A."/>
            <person name="Wilkins M.J."/>
            <person name="Karaoz U."/>
            <person name="Brodie E.L."/>
            <person name="Williams K.H."/>
            <person name="Hubbard S.S."/>
            <person name="Banfield J.F."/>
        </authorList>
    </citation>
    <scope>NUCLEOTIDE SEQUENCE [LARGE SCALE GENOMIC DNA]</scope>
</reference>
<gene>
    <name evidence="2" type="ORF">A2227_02350</name>
</gene>
<feature type="transmembrane region" description="Helical" evidence="1">
    <location>
        <begin position="389"/>
        <end position="409"/>
    </location>
</feature>
<feature type="transmembrane region" description="Helical" evidence="1">
    <location>
        <begin position="37"/>
        <end position="57"/>
    </location>
</feature>
<keyword evidence="1" id="KW-0472">Membrane</keyword>
<feature type="transmembrane region" description="Helical" evidence="1">
    <location>
        <begin position="421"/>
        <end position="438"/>
    </location>
</feature>
<evidence type="ECO:0008006" key="4">
    <source>
        <dbReference type="Google" id="ProtNLM"/>
    </source>
</evidence>
<feature type="transmembrane region" description="Helical" evidence="1">
    <location>
        <begin position="296"/>
        <end position="322"/>
    </location>
</feature>
<evidence type="ECO:0000256" key="1">
    <source>
        <dbReference type="SAM" id="Phobius"/>
    </source>
</evidence>
<evidence type="ECO:0000313" key="2">
    <source>
        <dbReference type="EMBL" id="OGF27438.1"/>
    </source>
</evidence>
<sequence>MFIKEIKELFTHLLVLVCLISAIGAAVYRVYALDSVGVMLSLALALGGAAVLFFWGYRRGRLNNNVGHTVKEPAKPAPGTWSAVLVFLYALFTGSCFAVLFTNTTDLAIISPWEVVPGFFFTFFFSATIVLMFILARADRIGGPMIGFLLMTHYFLSFGVAAIVYELGFGFDPFIHGATMDLIDKTGAVTPKPFYYLGQYALITIIHKISFIPIESLQKWLVPLLAAVYLPWELLKLLGRWFSDASRIGLTVLLILVIPFSIFIVTTPQNLAYLFLLLAIIRGLSCAHARDLAIVYLLAFAALATQPVAGIPALMFALILTVYHSDIKSIKPNLNRLILLLNAAALPLAFFLLNRGKTPAGGTAESPADTPELSALFVPGEEDFILNFVYLYGANIAVVILALVLSGFLISRKYKRECRLFSLYLSMAGSLLVSYFLTVRLPFDFLIYYERGDYAGRILTVALFFLLPYVLLSIHYLVNAVGRQNRFIRYAWIGFGALTLTASLYLSYPRLDNYFNSRGFSVSADDINAVRWINTDAGDSDYIVLANQQVSAAALKEFGFKKYYKDEIFYYPIPTGGPLYGFFLDMVYKKPERSVALAAADLVGADTAYFVLNKYWWAFPKILNEAKLEADSWQEFNNDVFVFKYRGIDLD</sequence>
<feature type="transmembrane region" description="Helical" evidence="1">
    <location>
        <begin position="78"/>
        <end position="103"/>
    </location>
</feature>
<comment type="caution">
    <text evidence="2">The sequence shown here is derived from an EMBL/GenBank/DDBJ whole genome shotgun (WGS) entry which is preliminary data.</text>
</comment>
<dbReference type="EMBL" id="MFGB01000008">
    <property type="protein sequence ID" value="OGF27438.1"/>
    <property type="molecule type" value="Genomic_DNA"/>
</dbReference>
<feature type="transmembrane region" description="Helical" evidence="1">
    <location>
        <begin position="334"/>
        <end position="353"/>
    </location>
</feature>
<name>A0A1F5SL22_9BACT</name>
<feature type="transmembrane region" description="Helical" evidence="1">
    <location>
        <begin position="272"/>
        <end position="290"/>
    </location>
</feature>
<feature type="transmembrane region" description="Helical" evidence="1">
    <location>
        <begin position="248"/>
        <end position="265"/>
    </location>
</feature>
<feature type="transmembrane region" description="Helical" evidence="1">
    <location>
        <begin position="12"/>
        <end position="31"/>
    </location>
</feature>
<keyword evidence="1" id="KW-0812">Transmembrane</keyword>
<feature type="transmembrane region" description="Helical" evidence="1">
    <location>
        <begin position="490"/>
        <end position="508"/>
    </location>
</feature>
<dbReference type="AlphaFoldDB" id="A0A1F5SL22"/>
<feature type="transmembrane region" description="Helical" evidence="1">
    <location>
        <begin position="148"/>
        <end position="165"/>
    </location>
</feature>
<protein>
    <recommendedName>
        <fullName evidence="4">Glycosyltransferase RgtA/B/C/D-like domain-containing protein</fullName>
    </recommendedName>
</protein>
<feature type="transmembrane region" description="Helical" evidence="1">
    <location>
        <begin position="115"/>
        <end position="136"/>
    </location>
</feature>
<keyword evidence="1" id="KW-1133">Transmembrane helix</keyword>
<evidence type="ECO:0000313" key="3">
    <source>
        <dbReference type="Proteomes" id="UP000178367"/>
    </source>
</evidence>
<dbReference type="Proteomes" id="UP000178367">
    <property type="component" value="Unassembled WGS sequence"/>
</dbReference>
<organism evidence="2 3">
    <name type="scientific">Candidatus Falkowbacteria bacterium RIFOXYA2_FULL_47_19</name>
    <dbReference type="NCBI Taxonomy" id="1797994"/>
    <lineage>
        <taxon>Bacteria</taxon>
        <taxon>Candidatus Falkowiibacteriota</taxon>
    </lineage>
</organism>
<accession>A0A1F5SL22</accession>